<reference evidence="11 12" key="1">
    <citation type="submission" date="2016-03" db="EMBL/GenBank/DDBJ databases">
        <title>Comparative genomics of Pseudogymnoascus destructans, the fungus causing white-nose syndrome of bats.</title>
        <authorList>
            <person name="Palmer J.M."/>
            <person name="Drees K.P."/>
            <person name="Foster J.T."/>
            <person name="Lindner D.L."/>
        </authorList>
    </citation>
    <scope>NUCLEOTIDE SEQUENCE [LARGE SCALE GENOMIC DNA]</scope>
    <source>
        <strain evidence="11 12">UAMH 10579</strain>
    </source>
</reference>
<comment type="domain">
    <text evidence="9">The EXKPK motif is conserved in inositol-pentakisphosphate 2-kinases of both family 1 and 2.</text>
</comment>
<dbReference type="EC" id="2.7.1.158" evidence="3 9"/>
<evidence type="ECO:0000313" key="11">
    <source>
        <dbReference type="EMBL" id="OBT96023.1"/>
    </source>
</evidence>
<sequence length="431" mass="45793">MMDFPPDTILELPSNISATYLSEGAANVVYSINVPPQSNTPQHGDIQEKGEDTATNPWHGKLLRFRKDLPTTTPTLDAHIAFRTSIAPLFPAEDLIDIRLVSLGSSHLIQTLNAALRAAEEASADSPRPRQRHGVYLADDPHALLITDMSPPTSSTLIQFKPKWLAPSPSAPPGSKRCRTCALHAKRGISKPSFCPLDLISSSPADVRRAAGLLLGLPASAPTDSTSLSITQNGSSVVEDGSTKPAAQNVVPNANHNDTPPTAATSEQLHTLSRLTSWALTSPLLRHLRHIQTTCDPYGVSHLLSSPSSPSSSTSLKGLQIAMTLRDVTVFLVVPDGEGVLRARLGDLDVKSLGKVGEWGRVEGVLGGGWYQGTKGAEGGGREGCWLGRQGGEEEGEGEKEGNGVREKEGMGLKGGKEVKERKERGGCIGQ</sequence>
<protein>
    <recommendedName>
        <fullName evidence="4 9">Inositol-pentakisphosphate 2-kinase</fullName>
        <ecNumber evidence="3 9">2.7.1.158</ecNumber>
    </recommendedName>
</protein>
<proteinExistence type="inferred from homology"/>
<keyword evidence="5 9" id="KW-0808">Transferase</keyword>
<keyword evidence="12" id="KW-1185">Reference proteome</keyword>
<evidence type="ECO:0000313" key="12">
    <source>
        <dbReference type="Proteomes" id="UP000091956"/>
    </source>
</evidence>
<comment type="function">
    <text evidence="9">Phosphorylates Ins(1,3,4,5,6)P5 at position 2 to form Ins(1,2,3,4,5,6)P6 (InsP6 or phytate).</text>
</comment>
<name>A0A1B8GJK1_9PEZI</name>
<dbReference type="EMBL" id="KV460231">
    <property type="protein sequence ID" value="OBT96023.1"/>
    <property type="molecule type" value="Genomic_DNA"/>
</dbReference>
<dbReference type="Pfam" id="PF06090">
    <property type="entry name" value="Ins_P5_2-kin"/>
    <property type="match status" value="1"/>
</dbReference>
<dbReference type="GeneID" id="28840194"/>
<keyword evidence="6 9" id="KW-0547">Nucleotide-binding</keyword>
<dbReference type="OrthoDB" id="272370at2759"/>
<comment type="function">
    <text evidence="1">Has kinase activity and phosphorylates inositol-1,3,4,5,6-pentakisphosphate (Ins(1,3,4,5,6)P5) to produce 1,2,3,4,5,6-hexakisphosphate (InsP6), also known as phytate.</text>
</comment>
<dbReference type="PANTHER" id="PTHR14456">
    <property type="entry name" value="INOSITOL POLYPHOSPHATE KINASE 1"/>
    <property type="match status" value="1"/>
</dbReference>
<comment type="catalytic activity">
    <reaction evidence="9">
        <text>1D-myo-inositol 1,3,4,5,6-pentakisphosphate + ATP = 1D-myo-inositol hexakisphosphate + ADP + H(+)</text>
        <dbReference type="Rhea" id="RHEA:20313"/>
        <dbReference type="ChEBI" id="CHEBI:15378"/>
        <dbReference type="ChEBI" id="CHEBI:30616"/>
        <dbReference type="ChEBI" id="CHEBI:57733"/>
        <dbReference type="ChEBI" id="CHEBI:58130"/>
        <dbReference type="ChEBI" id="CHEBI:456216"/>
        <dbReference type="EC" id="2.7.1.158"/>
    </reaction>
</comment>
<feature type="region of interest" description="Disordered" evidence="10">
    <location>
        <begin position="36"/>
        <end position="57"/>
    </location>
</feature>
<evidence type="ECO:0000256" key="3">
    <source>
        <dbReference type="ARBA" id="ARBA00012023"/>
    </source>
</evidence>
<comment type="similarity">
    <text evidence="2">Belongs to the IPK1 type 1 family.</text>
</comment>
<evidence type="ECO:0000256" key="7">
    <source>
        <dbReference type="ARBA" id="ARBA00022777"/>
    </source>
</evidence>
<dbReference type="GO" id="GO:0005524">
    <property type="term" value="F:ATP binding"/>
    <property type="evidence" value="ECO:0007669"/>
    <property type="project" value="UniProtKB-KW"/>
</dbReference>
<keyword evidence="8 9" id="KW-0067">ATP-binding</keyword>
<dbReference type="Proteomes" id="UP000091956">
    <property type="component" value="Unassembled WGS sequence"/>
</dbReference>
<evidence type="ECO:0000256" key="9">
    <source>
        <dbReference type="RuleBase" id="RU364126"/>
    </source>
</evidence>
<evidence type="ECO:0000256" key="10">
    <source>
        <dbReference type="SAM" id="MobiDB-lite"/>
    </source>
</evidence>
<gene>
    <name evidence="11" type="primary">IPK1</name>
    <name evidence="11" type="ORF">VE01_06808</name>
</gene>
<dbReference type="GO" id="GO:0005634">
    <property type="term" value="C:nucleus"/>
    <property type="evidence" value="ECO:0007669"/>
    <property type="project" value="TreeGrafter"/>
</dbReference>
<feature type="compositionally biased region" description="Polar residues" evidence="10">
    <location>
        <begin position="250"/>
        <end position="262"/>
    </location>
</feature>
<evidence type="ECO:0000256" key="2">
    <source>
        <dbReference type="ARBA" id="ARBA00008305"/>
    </source>
</evidence>
<reference evidence="12" key="2">
    <citation type="journal article" date="2018" name="Nat. Commun.">
        <title>Extreme sensitivity to ultraviolet light in the fungal pathogen causing white-nose syndrome of bats.</title>
        <authorList>
            <person name="Palmer J.M."/>
            <person name="Drees K.P."/>
            <person name="Foster J.T."/>
            <person name="Lindner D.L."/>
        </authorList>
    </citation>
    <scope>NUCLEOTIDE SEQUENCE [LARGE SCALE GENOMIC DNA]</scope>
    <source>
        <strain evidence="12">UAMH 10579</strain>
    </source>
</reference>
<feature type="region of interest" description="Disordered" evidence="10">
    <location>
        <begin position="382"/>
        <end position="431"/>
    </location>
</feature>
<dbReference type="GO" id="GO:0035299">
    <property type="term" value="F:inositol-1,3,4,5,6-pentakisphosphate 2-kinase activity"/>
    <property type="evidence" value="ECO:0007669"/>
    <property type="project" value="UniProtKB-EC"/>
</dbReference>
<dbReference type="InterPro" id="IPR009286">
    <property type="entry name" value="Ins_P5_2-kin"/>
</dbReference>
<evidence type="ECO:0000256" key="6">
    <source>
        <dbReference type="ARBA" id="ARBA00022741"/>
    </source>
</evidence>
<dbReference type="STRING" id="342668.A0A1B8GJK1"/>
<dbReference type="PANTHER" id="PTHR14456:SF2">
    <property type="entry name" value="INOSITOL-PENTAKISPHOSPHATE 2-KINASE"/>
    <property type="match status" value="1"/>
</dbReference>
<dbReference type="AlphaFoldDB" id="A0A1B8GJK1"/>
<evidence type="ECO:0000256" key="8">
    <source>
        <dbReference type="ARBA" id="ARBA00022840"/>
    </source>
</evidence>
<dbReference type="RefSeq" id="XP_018129756.1">
    <property type="nucleotide sequence ID" value="XM_018276247.2"/>
</dbReference>
<evidence type="ECO:0000256" key="5">
    <source>
        <dbReference type="ARBA" id="ARBA00022679"/>
    </source>
</evidence>
<feature type="compositionally biased region" description="Polar residues" evidence="10">
    <location>
        <begin position="224"/>
        <end position="236"/>
    </location>
</feature>
<feature type="region of interest" description="Disordered" evidence="10">
    <location>
        <begin position="224"/>
        <end position="262"/>
    </location>
</feature>
<organism evidence="11 12">
    <name type="scientific">Pseudogymnoascus verrucosus</name>
    <dbReference type="NCBI Taxonomy" id="342668"/>
    <lineage>
        <taxon>Eukaryota</taxon>
        <taxon>Fungi</taxon>
        <taxon>Dikarya</taxon>
        <taxon>Ascomycota</taxon>
        <taxon>Pezizomycotina</taxon>
        <taxon>Leotiomycetes</taxon>
        <taxon>Thelebolales</taxon>
        <taxon>Thelebolaceae</taxon>
        <taxon>Pseudogymnoascus</taxon>
    </lineage>
</organism>
<accession>A0A1B8GJK1</accession>
<feature type="compositionally biased region" description="Basic and acidic residues" evidence="10">
    <location>
        <begin position="399"/>
        <end position="431"/>
    </location>
</feature>
<evidence type="ECO:0000256" key="1">
    <source>
        <dbReference type="ARBA" id="ARBA00003979"/>
    </source>
</evidence>
<dbReference type="GO" id="GO:0032958">
    <property type="term" value="P:inositol phosphate biosynthetic process"/>
    <property type="evidence" value="ECO:0007669"/>
    <property type="project" value="TreeGrafter"/>
</dbReference>
<evidence type="ECO:0000256" key="4">
    <source>
        <dbReference type="ARBA" id="ARBA00014846"/>
    </source>
</evidence>
<keyword evidence="7 9" id="KW-0418">Kinase</keyword>